<comment type="caution">
    <text evidence="1">The sequence shown here is derived from an EMBL/GenBank/DDBJ whole genome shotgun (WGS) entry which is preliminary data.</text>
</comment>
<organism evidence="1 2">
    <name type="scientific">Klebsiella variicola</name>
    <dbReference type="NCBI Taxonomy" id="244366"/>
    <lineage>
        <taxon>Bacteria</taxon>
        <taxon>Pseudomonadati</taxon>
        <taxon>Pseudomonadota</taxon>
        <taxon>Gammaproteobacteria</taxon>
        <taxon>Enterobacterales</taxon>
        <taxon>Enterobacteriaceae</taxon>
        <taxon>Klebsiella/Raoultella group</taxon>
        <taxon>Klebsiella</taxon>
        <taxon>Klebsiella pneumoniae complex</taxon>
    </lineage>
</organism>
<name>A0A7H4MM47_KLEVA</name>
<dbReference type="InterPro" id="IPR055346">
    <property type="entry name" value="Fe-S_cluster_assembly_SufBD"/>
</dbReference>
<dbReference type="InterPro" id="IPR037284">
    <property type="entry name" value="SUF_FeS_clus_asmbl_SufBD_sf"/>
</dbReference>
<evidence type="ECO:0000313" key="2">
    <source>
        <dbReference type="Proteomes" id="UP000254545"/>
    </source>
</evidence>
<sequence length="75" mass="8399">MEEAFNQLGVPVREGREVAVDAIFDSVSVATTYREKLAEQGIIFCSFGEAIHDHPELVKKYLAPWCQAMTTSLPR</sequence>
<dbReference type="AlphaFoldDB" id="A0A7H4MM47"/>
<reference evidence="1 2" key="1">
    <citation type="submission" date="2018-06" db="EMBL/GenBank/DDBJ databases">
        <authorList>
            <consortium name="Pathogen Informatics"/>
            <person name="Doyle S."/>
        </authorList>
    </citation>
    <scope>NUCLEOTIDE SEQUENCE [LARGE SCALE GENOMIC DNA]</scope>
    <source>
        <strain evidence="1 2">NCTC9177</strain>
    </source>
</reference>
<dbReference type="PANTHER" id="PTHR30508:SF1">
    <property type="entry name" value="UPF0051 PROTEIN ABCI8, CHLOROPLASTIC-RELATED"/>
    <property type="match status" value="1"/>
</dbReference>
<accession>A0A7H4MM47</accession>
<proteinExistence type="predicted"/>
<dbReference type="EMBL" id="UGKR01000003">
    <property type="protein sequence ID" value="STS91397.1"/>
    <property type="molecule type" value="Genomic_DNA"/>
</dbReference>
<dbReference type="Proteomes" id="UP000254545">
    <property type="component" value="Unassembled WGS sequence"/>
</dbReference>
<gene>
    <name evidence="1" type="primary">sufB_4</name>
    <name evidence="1" type="ORF">NCTC9177_05303</name>
</gene>
<protein>
    <submittedName>
        <fullName evidence="1">Iron-sulfur cluster assembly protein SufB</fullName>
    </submittedName>
</protein>
<dbReference type="GO" id="GO:0016226">
    <property type="term" value="P:iron-sulfur cluster assembly"/>
    <property type="evidence" value="ECO:0007669"/>
    <property type="project" value="InterPro"/>
</dbReference>
<evidence type="ECO:0000313" key="1">
    <source>
        <dbReference type="EMBL" id="STS91397.1"/>
    </source>
</evidence>
<dbReference type="SUPFAM" id="SSF101960">
    <property type="entry name" value="Stabilizer of iron transporter SufD"/>
    <property type="match status" value="1"/>
</dbReference>
<dbReference type="PANTHER" id="PTHR30508">
    <property type="entry name" value="FES CLUSTER ASSEMBLY PROTEIN SUF"/>
    <property type="match status" value="1"/>
</dbReference>